<dbReference type="SUPFAM" id="SSF52540">
    <property type="entry name" value="P-loop containing nucleoside triphosphate hydrolases"/>
    <property type="match status" value="1"/>
</dbReference>
<sequence length="704" mass="79148">MDTQTHQHRLQTLVTSLAPWQDSLCDEISQLKQLQKAFADKLDRLSQDEQTLNIAIMGQVKAGKSSFLNALLFDGKPILPEAATPKTANLTRIGYADTPTLEVEFFGEKEWQSVVALAKTDGTHSEIKVAKEQLAMVQAAGIDPIAVLQQGSYRKQSDNIDEIMLVLNDYAGNDGKYTALVKMIRLYLPIAELAGYNIIDTPGMNDPVISRTQRTKEEMANSDVVFFLSRASNFLDASDAELLTSQLPEAGVKRLVLVAGQYDSAIDQDGYDRESLADTEANLTKRIINRAKTDIGRIAEQKHRAGQHTVAELLQAMGEPILSSTYAHGFANWSPDNWGKGMAHAHQSLTELARDEWQYEFSQADWVRISGFEALKNAYEQARQDKIAIIESQKAGLLPEAQQNLSEWLKRLTEQLSTRIATLQNSDITSLNQKQSEYEGKVQSIASKLEAVISATIDQARTQQQEIVQSLKQDMASHSQISTHTGTRIREESYEVSVAKWYNPFSWGKKETRYRTYTQSYEYISASDAVENLTNYAHGCISDLELAFGQLVNERTIKLQLRKALFEVVSSTDGDFDARQFRNLIDQSIDRLNLPSLRLSLGDVGSEISSQFQGEVTSYSEQAALKRQLEQSLTEVYRAVCREFDSATNQVIKQLNHTKDNLANQLTDDITREIEQLKTDLQDKQEVLAGYEKLLWQLQEYQAS</sequence>
<dbReference type="GO" id="GO:0003924">
    <property type="term" value="F:GTPase activity"/>
    <property type="evidence" value="ECO:0007669"/>
    <property type="project" value="InterPro"/>
</dbReference>
<evidence type="ECO:0000256" key="4">
    <source>
        <dbReference type="ARBA" id="ARBA00023134"/>
    </source>
</evidence>
<evidence type="ECO:0000256" key="5">
    <source>
        <dbReference type="ARBA" id="ARBA00023136"/>
    </source>
</evidence>
<dbReference type="Proteomes" id="UP000274100">
    <property type="component" value="Chromosome"/>
</dbReference>
<feature type="domain" description="Dynamin N-terminal" evidence="7">
    <location>
        <begin position="54"/>
        <end position="255"/>
    </location>
</feature>
<keyword evidence="2" id="KW-0547">Nucleotide-binding</keyword>
<dbReference type="InterPro" id="IPR045063">
    <property type="entry name" value="Dynamin_N"/>
</dbReference>
<dbReference type="AlphaFoldDB" id="A0A448GU19"/>
<dbReference type="OrthoDB" id="9816479at2"/>
<gene>
    <name evidence="8" type="ORF">NCTC10297_00223</name>
</gene>
<dbReference type="PANTHER" id="PTHR10465">
    <property type="entry name" value="TRANSMEMBRANE GTPASE FZO1"/>
    <property type="match status" value="1"/>
</dbReference>
<keyword evidence="6" id="KW-0175">Coiled coil</keyword>
<evidence type="ECO:0000256" key="3">
    <source>
        <dbReference type="ARBA" id="ARBA00022801"/>
    </source>
</evidence>
<dbReference type="GO" id="GO:0016020">
    <property type="term" value="C:membrane"/>
    <property type="evidence" value="ECO:0007669"/>
    <property type="project" value="UniProtKB-SubCell"/>
</dbReference>
<evidence type="ECO:0000256" key="2">
    <source>
        <dbReference type="ARBA" id="ARBA00022741"/>
    </source>
</evidence>
<keyword evidence="3" id="KW-0378">Hydrolase</keyword>
<dbReference type="GO" id="GO:0005525">
    <property type="term" value="F:GTP binding"/>
    <property type="evidence" value="ECO:0007669"/>
    <property type="project" value="UniProtKB-KW"/>
</dbReference>
<evidence type="ECO:0000313" key="9">
    <source>
        <dbReference type="Proteomes" id="UP000274100"/>
    </source>
</evidence>
<comment type="subcellular location">
    <subcellularLocation>
        <location evidence="1">Membrane</location>
    </subcellularLocation>
</comment>
<organism evidence="8 9">
    <name type="scientific">Moraxella cuniculi</name>
    <dbReference type="NCBI Taxonomy" id="34061"/>
    <lineage>
        <taxon>Bacteria</taxon>
        <taxon>Pseudomonadati</taxon>
        <taxon>Pseudomonadota</taxon>
        <taxon>Gammaproteobacteria</taxon>
        <taxon>Moraxellales</taxon>
        <taxon>Moraxellaceae</taxon>
        <taxon>Moraxella</taxon>
    </lineage>
</organism>
<dbReference type="RefSeq" id="WP_126329488.1">
    <property type="nucleotide sequence ID" value="NZ_LR134343.1"/>
</dbReference>
<reference evidence="8 9" key="1">
    <citation type="submission" date="2018-12" db="EMBL/GenBank/DDBJ databases">
        <authorList>
            <consortium name="Pathogen Informatics"/>
        </authorList>
    </citation>
    <scope>NUCLEOTIDE SEQUENCE [LARGE SCALE GENOMIC DNA]</scope>
    <source>
        <strain evidence="8 9">NCTC10297</strain>
    </source>
</reference>
<dbReference type="InterPro" id="IPR027094">
    <property type="entry name" value="Mitofusin_fam"/>
</dbReference>
<protein>
    <submittedName>
        <fullName evidence="8">GTP-binding protein Der</fullName>
    </submittedName>
</protein>
<name>A0A448GU19_9GAMM</name>
<evidence type="ECO:0000313" key="8">
    <source>
        <dbReference type="EMBL" id="VEG12304.1"/>
    </source>
</evidence>
<evidence type="ECO:0000259" key="7">
    <source>
        <dbReference type="Pfam" id="PF00350"/>
    </source>
</evidence>
<evidence type="ECO:0000256" key="1">
    <source>
        <dbReference type="ARBA" id="ARBA00004370"/>
    </source>
</evidence>
<evidence type="ECO:0000256" key="6">
    <source>
        <dbReference type="SAM" id="Coils"/>
    </source>
</evidence>
<dbReference type="Gene3D" id="3.40.50.300">
    <property type="entry name" value="P-loop containing nucleotide triphosphate hydrolases"/>
    <property type="match status" value="1"/>
</dbReference>
<dbReference type="KEGG" id="mcun:NCTC10297_00223"/>
<dbReference type="InterPro" id="IPR027417">
    <property type="entry name" value="P-loop_NTPase"/>
</dbReference>
<dbReference type="Pfam" id="PF00350">
    <property type="entry name" value="Dynamin_N"/>
    <property type="match status" value="1"/>
</dbReference>
<dbReference type="PANTHER" id="PTHR10465:SF0">
    <property type="entry name" value="SARCALUMENIN"/>
    <property type="match status" value="1"/>
</dbReference>
<feature type="coiled-coil region" evidence="6">
    <location>
        <begin position="667"/>
        <end position="694"/>
    </location>
</feature>
<proteinExistence type="predicted"/>
<dbReference type="EMBL" id="LR134343">
    <property type="protein sequence ID" value="VEG12304.1"/>
    <property type="molecule type" value="Genomic_DNA"/>
</dbReference>
<keyword evidence="5" id="KW-0472">Membrane</keyword>
<accession>A0A448GU19</accession>
<keyword evidence="4" id="KW-0342">GTP-binding</keyword>